<dbReference type="Proteomes" id="UP000886501">
    <property type="component" value="Unassembled WGS sequence"/>
</dbReference>
<gene>
    <name evidence="1" type="ORF">BDM02DRAFT_1541884</name>
</gene>
<proteinExistence type="predicted"/>
<comment type="caution">
    <text evidence="1">The sequence shown here is derived from an EMBL/GenBank/DDBJ whole genome shotgun (WGS) entry which is preliminary data.</text>
</comment>
<name>A0ACB6Z2C6_THEGA</name>
<keyword evidence="2" id="KW-1185">Reference proteome</keyword>
<reference evidence="1" key="1">
    <citation type="submission" date="2019-10" db="EMBL/GenBank/DDBJ databases">
        <authorList>
            <consortium name="DOE Joint Genome Institute"/>
            <person name="Kuo A."/>
            <person name="Miyauchi S."/>
            <person name="Kiss E."/>
            <person name="Drula E."/>
            <person name="Kohler A."/>
            <person name="Sanchez-Garcia M."/>
            <person name="Andreopoulos B."/>
            <person name="Barry K.W."/>
            <person name="Bonito G."/>
            <person name="Buee M."/>
            <person name="Carver A."/>
            <person name="Chen C."/>
            <person name="Cichocki N."/>
            <person name="Clum A."/>
            <person name="Culley D."/>
            <person name="Crous P.W."/>
            <person name="Fauchery L."/>
            <person name="Girlanda M."/>
            <person name="Hayes R."/>
            <person name="Keri Z."/>
            <person name="Labutti K."/>
            <person name="Lipzen A."/>
            <person name="Lombard V."/>
            <person name="Magnuson J."/>
            <person name="Maillard F."/>
            <person name="Morin E."/>
            <person name="Murat C."/>
            <person name="Nolan M."/>
            <person name="Ohm R."/>
            <person name="Pangilinan J."/>
            <person name="Pereira M."/>
            <person name="Perotto S."/>
            <person name="Peter M."/>
            <person name="Riley R."/>
            <person name="Sitrit Y."/>
            <person name="Stielow B."/>
            <person name="Szollosi G."/>
            <person name="Zifcakova L."/>
            <person name="Stursova M."/>
            <person name="Spatafora J.W."/>
            <person name="Tedersoo L."/>
            <person name="Vaario L.-M."/>
            <person name="Yamada A."/>
            <person name="Yan M."/>
            <person name="Wang P."/>
            <person name="Xu J."/>
            <person name="Bruns T."/>
            <person name="Baldrian P."/>
            <person name="Vilgalys R."/>
            <person name="Henrissat B."/>
            <person name="Grigoriev I.V."/>
            <person name="Hibbett D."/>
            <person name="Nagy L.G."/>
            <person name="Martin F.M."/>
        </authorList>
    </citation>
    <scope>NUCLEOTIDE SEQUENCE</scope>
    <source>
        <strain evidence="1">P2</strain>
    </source>
</reference>
<reference evidence="1" key="2">
    <citation type="journal article" date="2020" name="Nat. Commun.">
        <title>Large-scale genome sequencing of mycorrhizal fungi provides insights into the early evolution of symbiotic traits.</title>
        <authorList>
            <person name="Miyauchi S."/>
            <person name="Kiss E."/>
            <person name="Kuo A."/>
            <person name="Drula E."/>
            <person name="Kohler A."/>
            <person name="Sanchez-Garcia M."/>
            <person name="Morin E."/>
            <person name="Andreopoulos B."/>
            <person name="Barry K.W."/>
            <person name="Bonito G."/>
            <person name="Buee M."/>
            <person name="Carver A."/>
            <person name="Chen C."/>
            <person name="Cichocki N."/>
            <person name="Clum A."/>
            <person name="Culley D."/>
            <person name="Crous P.W."/>
            <person name="Fauchery L."/>
            <person name="Girlanda M."/>
            <person name="Hayes R.D."/>
            <person name="Keri Z."/>
            <person name="LaButti K."/>
            <person name="Lipzen A."/>
            <person name="Lombard V."/>
            <person name="Magnuson J."/>
            <person name="Maillard F."/>
            <person name="Murat C."/>
            <person name="Nolan M."/>
            <person name="Ohm R.A."/>
            <person name="Pangilinan J."/>
            <person name="Pereira M.F."/>
            <person name="Perotto S."/>
            <person name="Peter M."/>
            <person name="Pfister S."/>
            <person name="Riley R."/>
            <person name="Sitrit Y."/>
            <person name="Stielow J.B."/>
            <person name="Szollosi G."/>
            <person name="Zifcakova L."/>
            <person name="Stursova M."/>
            <person name="Spatafora J.W."/>
            <person name="Tedersoo L."/>
            <person name="Vaario L.M."/>
            <person name="Yamada A."/>
            <person name="Yan M."/>
            <person name="Wang P."/>
            <person name="Xu J."/>
            <person name="Bruns T."/>
            <person name="Baldrian P."/>
            <person name="Vilgalys R."/>
            <person name="Dunand C."/>
            <person name="Henrissat B."/>
            <person name="Grigoriev I.V."/>
            <person name="Hibbett D."/>
            <person name="Nagy L.G."/>
            <person name="Martin F.M."/>
        </authorList>
    </citation>
    <scope>NUCLEOTIDE SEQUENCE</scope>
    <source>
        <strain evidence="1">P2</strain>
    </source>
</reference>
<organism evidence="1 2">
    <name type="scientific">Thelephora ganbajun</name>
    <name type="common">Ganba fungus</name>
    <dbReference type="NCBI Taxonomy" id="370292"/>
    <lineage>
        <taxon>Eukaryota</taxon>
        <taxon>Fungi</taxon>
        <taxon>Dikarya</taxon>
        <taxon>Basidiomycota</taxon>
        <taxon>Agaricomycotina</taxon>
        <taxon>Agaricomycetes</taxon>
        <taxon>Thelephorales</taxon>
        <taxon>Thelephoraceae</taxon>
        <taxon>Thelephora</taxon>
    </lineage>
</organism>
<sequence>MAISSALGHPRAFITVSTWPELRDMELVKTFTLIINPISIALLWILLMLAPITLSKTRPEIDFSHALRQARKIRVNSRYVHVPLGKEINREHCATRAESDV</sequence>
<accession>A0ACB6Z2C6</accession>
<dbReference type="EMBL" id="MU118250">
    <property type="protein sequence ID" value="KAF9643291.1"/>
    <property type="molecule type" value="Genomic_DNA"/>
</dbReference>
<evidence type="ECO:0000313" key="2">
    <source>
        <dbReference type="Proteomes" id="UP000886501"/>
    </source>
</evidence>
<protein>
    <submittedName>
        <fullName evidence="1">Uncharacterized protein</fullName>
    </submittedName>
</protein>
<evidence type="ECO:0000313" key="1">
    <source>
        <dbReference type="EMBL" id="KAF9643291.1"/>
    </source>
</evidence>